<protein>
    <recommendedName>
        <fullName evidence="11">Chromosomal replication initiator protein DnaA</fullName>
    </recommendedName>
</protein>
<dbReference type="GO" id="GO:0008289">
    <property type="term" value="F:lipid binding"/>
    <property type="evidence" value="ECO:0007669"/>
    <property type="project" value="UniProtKB-KW"/>
</dbReference>
<evidence type="ECO:0000256" key="3">
    <source>
        <dbReference type="ARBA" id="ARBA00022705"/>
    </source>
</evidence>
<dbReference type="Gene3D" id="1.10.8.60">
    <property type="match status" value="1"/>
</dbReference>
<evidence type="ECO:0000256" key="7">
    <source>
        <dbReference type="ARBA" id="ARBA00023125"/>
    </source>
</evidence>
<evidence type="ECO:0008006" key="11">
    <source>
        <dbReference type="Google" id="ProtNLM"/>
    </source>
</evidence>
<feature type="domain" description="Chromosomal replication initiator DnaA C-terminal" evidence="9">
    <location>
        <begin position="357"/>
        <end position="426"/>
    </location>
</feature>
<dbReference type="InterPro" id="IPR038454">
    <property type="entry name" value="DnaA_N_sf"/>
</dbReference>
<dbReference type="GO" id="GO:0003688">
    <property type="term" value="F:DNA replication origin binding"/>
    <property type="evidence" value="ECO:0007669"/>
    <property type="project" value="InterPro"/>
</dbReference>
<name>A0A381V2L4_9ZZZZ</name>
<dbReference type="InterPro" id="IPR027417">
    <property type="entry name" value="P-loop_NTPase"/>
</dbReference>
<dbReference type="InterPro" id="IPR001957">
    <property type="entry name" value="Chromosome_initiator_DnaA"/>
</dbReference>
<proteinExistence type="inferred from homology"/>
<evidence type="ECO:0000256" key="1">
    <source>
        <dbReference type="ARBA" id="ARBA00006583"/>
    </source>
</evidence>
<dbReference type="InterPro" id="IPR024633">
    <property type="entry name" value="DnaA_N_dom"/>
</dbReference>
<dbReference type="GO" id="GO:0005524">
    <property type="term" value="F:ATP binding"/>
    <property type="evidence" value="ECO:0007669"/>
    <property type="project" value="UniProtKB-KW"/>
</dbReference>
<dbReference type="Gene3D" id="3.30.300.180">
    <property type="match status" value="1"/>
</dbReference>
<dbReference type="Gene3D" id="1.10.1750.10">
    <property type="match status" value="1"/>
</dbReference>
<feature type="domain" description="AAA+ ATPase" evidence="8">
    <location>
        <begin position="147"/>
        <end position="276"/>
    </location>
</feature>
<evidence type="ECO:0000313" key="10">
    <source>
        <dbReference type="EMBL" id="SVA33483.1"/>
    </source>
</evidence>
<comment type="similarity">
    <text evidence="1">Belongs to the DnaA family.</text>
</comment>
<dbReference type="GO" id="GO:0005886">
    <property type="term" value="C:plasma membrane"/>
    <property type="evidence" value="ECO:0007669"/>
    <property type="project" value="TreeGrafter"/>
</dbReference>
<dbReference type="Gene3D" id="3.40.50.300">
    <property type="entry name" value="P-loop containing nucleotide triphosphate hydrolases"/>
    <property type="match status" value="1"/>
</dbReference>
<dbReference type="InterPro" id="IPR020591">
    <property type="entry name" value="Chromosome_initiator_DnaA-like"/>
</dbReference>
<dbReference type="Pfam" id="PF11638">
    <property type="entry name" value="DnaA_N"/>
    <property type="match status" value="1"/>
</dbReference>
<dbReference type="NCBIfam" id="TIGR00362">
    <property type="entry name" value="DnaA"/>
    <property type="match status" value="1"/>
</dbReference>
<keyword evidence="6" id="KW-0446">Lipid-binding</keyword>
<dbReference type="CDD" id="cd00009">
    <property type="entry name" value="AAA"/>
    <property type="match status" value="1"/>
</dbReference>
<keyword evidence="7" id="KW-0238">DNA-binding</keyword>
<dbReference type="CDD" id="cd06571">
    <property type="entry name" value="Bac_DnaA_C"/>
    <property type="match status" value="1"/>
</dbReference>
<dbReference type="SMART" id="SM00760">
    <property type="entry name" value="Bac_DnaA_C"/>
    <property type="match status" value="1"/>
</dbReference>
<keyword evidence="2" id="KW-0963">Cytoplasm</keyword>
<dbReference type="AlphaFoldDB" id="A0A381V2L4"/>
<dbReference type="Pfam" id="PF08299">
    <property type="entry name" value="Bac_DnaA_C"/>
    <property type="match status" value="1"/>
</dbReference>
<evidence type="ECO:0000256" key="5">
    <source>
        <dbReference type="ARBA" id="ARBA00022840"/>
    </source>
</evidence>
<dbReference type="PANTHER" id="PTHR30050:SF2">
    <property type="entry name" value="CHROMOSOMAL REPLICATION INITIATOR PROTEIN DNAA"/>
    <property type="match status" value="1"/>
</dbReference>
<dbReference type="SUPFAM" id="SSF52540">
    <property type="entry name" value="P-loop containing nucleoside triphosphate hydrolases"/>
    <property type="match status" value="1"/>
</dbReference>
<sequence>MKDTSQHPTLPPPDELWKAIQGQLQVKLTRSIYETWIKNTVGSKFDRQSLVVQVPTSFTAEWLGTRLRPLILQAIKTIAPSVIDVSFQVGQVRHVSTITGPAKTGPMPLFRQHLPNPRYDFESFVVGESNRLAYSSARNVVTNKETTFNPLLICSGPGLGKTHLLQAIAKSCSDLKVNYLYVTAEQFTNEFIASIKTKTTSAFREKYRNVDVFLIDDIQFIAGKEKTREGFFHTFNELHTGDKKIVIASDTIPNRMHGIDDRLRSRFSWGLVANITPPDFDTRLAILERRAKKQRWTIGSDALTIIADQVEGSIRDLEGALNRVISTSRALELPPDMKLVIESLESLMPKLSASVITKEAIFRCVCNSLNIAEKDLLGGSRRREFVRARHLSMYLLKNDAGMPVTNIGRIMGDRNHSTVLHGIKNVSHGLTHDISLQNDLNHIRKNLTHV</sequence>
<dbReference type="InterPro" id="IPR013159">
    <property type="entry name" value="DnaA_C"/>
</dbReference>
<dbReference type="Pfam" id="PF00308">
    <property type="entry name" value="Bac_DnaA"/>
    <property type="match status" value="1"/>
</dbReference>
<evidence type="ECO:0000256" key="6">
    <source>
        <dbReference type="ARBA" id="ARBA00023121"/>
    </source>
</evidence>
<dbReference type="GO" id="GO:0006275">
    <property type="term" value="P:regulation of DNA replication"/>
    <property type="evidence" value="ECO:0007669"/>
    <property type="project" value="InterPro"/>
</dbReference>
<dbReference type="PRINTS" id="PR00051">
    <property type="entry name" value="DNAA"/>
</dbReference>
<accession>A0A381V2L4</accession>
<dbReference type="InterPro" id="IPR003593">
    <property type="entry name" value="AAA+_ATPase"/>
</dbReference>
<evidence type="ECO:0000256" key="4">
    <source>
        <dbReference type="ARBA" id="ARBA00022741"/>
    </source>
</evidence>
<dbReference type="InterPro" id="IPR018312">
    <property type="entry name" value="Chromosome_initiator_DnaA_CS"/>
</dbReference>
<organism evidence="10">
    <name type="scientific">marine metagenome</name>
    <dbReference type="NCBI Taxonomy" id="408172"/>
    <lineage>
        <taxon>unclassified sequences</taxon>
        <taxon>metagenomes</taxon>
        <taxon>ecological metagenomes</taxon>
    </lineage>
</organism>
<dbReference type="InterPro" id="IPR010921">
    <property type="entry name" value="Trp_repressor/repl_initiator"/>
</dbReference>
<dbReference type="GO" id="GO:0006270">
    <property type="term" value="P:DNA replication initiation"/>
    <property type="evidence" value="ECO:0007669"/>
    <property type="project" value="InterPro"/>
</dbReference>
<evidence type="ECO:0000259" key="9">
    <source>
        <dbReference type="SMART" id="SM00760"/>
    </source>
</evidence>
<keyword evidence="5" id="KW-0067">ATP-binding</keyword>
<evidence type="ECO:0000256" key="2">
    <source>
        <dbReference type="ARBA" id="ARBA00022490"/>
    </source>
</evidence>
<evidence type="ECO:0000259" key="8">
    <source>
        <dbReference type="SMART" id="SM00382"/>
    </source>
</evidence>
<dbReference type="SMART" id="SM00382">
    <property type="entry name" value="AAA"/>
    <property type="match status" value="1"/>
</dbReference>
<dbReference type="PANTHER" id="PTHR30050">
    <property type="entry name" value="CHROMOSOMAL REPLICATION INITIATOR PROTEIN DNAA"/>
    <property type="match status" value="1"/>
</dbReference>
<keyword evidence="4" id="KW-0547">Nucleotide-binding</keyword>
<reference evidence="10" key="1">
    <citation type="submission" date="2018-05" db="EMBL/GenBank/DDBJ databases">
        <authorList>
            <person name="Lanie J.A."/>
            <person name="Ng W.-L."/>
            <person name="Kazmierczak K.M."/>
            <person name="Andrzejewski T.M."/>
            <person name="Davidsen T.M."/>
            <person name="Wayne K.J."/>
            <person name="Tettelin H."/>
            <person name="Glass J.I."/>
            <person name="Rusch D."/>
            <person name="Podicherti R."/>
            <person name="Tsui H.-C.T."/>
            <person name="Winkler M.E."/>
        </authorList>
    </citation>
    <scope>NUCLEOTIDE SEQUENCE</scope>
</reference>
<dbReference type="HAMAP" id="MF_00377">
    <property type="entry name" value="DnaA_bact"/>
    <property type="match status" value="1"/>
</dbReference>
<dbReference type="InterPro" id="IPR013317">
    <property type="entry name" value="DnaA_dom"/>
</dbReference>
<dbReference type="SUPFAM" id="SSF48295">
    <property type="entry name" value="TrpR-like"/>
    <property type="match status" value="1"/>
</dbReference>
<dbReference type="EMBL" id="UINC01007465">
    <property type="protein sequence ID" value="SVA33483.1"/>
    <property type="molecule type" value="Genomic_DNA"/>
</dbReference>
<dbReference type="PROSITE" id="PS01008">
    <property type="entry name" value="DNAA"/>
    <property type="match status" value="1"/>
</dbReference>
<keyword evidence="3" id="KW-0235">DNA replication</keyword>
<gene>
    <name evidence="10" type="ORF">METZ01_LOCUS86337</name>
</gene>